<feature type="signal peptide" evidence="4">
    <location>
        <begin position="1"/>
        <end position="21"/>
    </location>
</feature>
<keyword evidence="1" id="KW-0677">Repeat</keyword>
<dbReference type="PANTHER" id="PTHR45586:SF14">
    <property type="entry name" value="TETRATRICOPEPTIDE TPR_2 REPEAT PROTEIN"/>
    <property type="match status" value="1"/>
</dbReference>
<dbReference type="PROSITE" id="PS51257">
    <property type="entry name" value="PROKAR_LIPOPROTEIN"/>
    <property type="match status" value="1"/>
</dbReference>
<dbReference type="PROSITE" id="PS50005">
    <property type="entry name" value="TPR"/>
    <property type="match status" value="2"/>
</dbReference>
<organism evidence="5 6">
    <name type="scientific">Elioraea tepida</name>
    <dbReference type="NCBI Taxonomy" id="2843330"/>
    <lineage>
        <taxon>Bacteria</taxon>
        <taxon>Pseudomonadati</taxon>
        <taxon>Pseudomonadota</taxon>
        <taxon>Alphaproteobacteria</taxon>
        <taxon>Acetobacterales</taxon>
        <taxon>Elioraeaceae</taxon>
        <taxon>Elioraea</taxon>
    </lineage>
</organism>
<reference evidence="5" key="1">
    <citation type="submission" date="2021-06" db="EMBL/GenBank/DDBJ databases">
        <title>Elioraea tepida, sp. nov., a moderately thermophilic aerobic anoxygenic phototrophic bacterium isolated from an alkaline siliceous hot spring mat community in Yellowstone National Park, WY, USA.</title>
        <authorList>
            <person name="Saini M.K."/>
            <person name="Yoshida S."/>
            <person name="Sebastian A."/>
            <person name="Hirose S."/>
            <person name="Hara E."/>
            <person name="Tamaki H."/>
            <person name="Soulier N.T."/>
            <person name="Albert I."/>
            <person name="Hanada S."/>
            <person name="Bryant D.A."/>
            <person name="Tank M."/>
        </authorList>
    </citation>
    <scope>NUCLEOTIDE SEQUENCE</scope>
    <source>
        <strain evidence="5">MS-P2</strain>
    </source>
</reference>
<dbReference type="Pfam" id="PF13432">
    <property type="entry name" value="TPR_16"/>
    <property type="match status" value="2"/>
</dbReference>
<proteinExistence type="predicted"/>
<dbReference type="InterPro" id="IPR051012">
    <property type="entry name" value="CellSynth/LPSAsmb/PSIAsmb"/>
</dbReference>
<dbReference type="EMBL" id="CP076448">
    <property type="protein sequence ID" value="QXM26139.1"/>
    <property type="molecule type" value="Genomic_DNA"/>
</dbReference>
<feature type="repeat" description="TPR" evidence="3">
    <location>
        <begin position="477"/>
        <end position="510"/>
    </location>
</feature>
<dbReference type="PANTHER" id="PTHR45586">
    <property type="entry name" value="TPR REPEAT-CONTAINING PROTEIN PA4667"/>
    <property type="match status" value="1"/>
</dbReference>
<evidence type="ECO:0000313" key="5">
    <source>
        <dbReference type="EMBL" id="QXM26139.1"/>
    </source>
</evidence>
<evidence type="ECO:0000256" key="4">
    <source>
        <dbReference type="SAM" id="SignalP"/>
    </source>
</evidence>
<feature type="repeat" description="TPR" evidence="3">
    <location>
        <begin position="408"/>
        <end position="441"/>
    </location>
</feature>
<evidence type="ECO:0000256" key="2">
    <source>
        <dbReference type="ARBA" id="ARBA00022803"/>
    </source>
</evidence>
<dbReference type="KEGG" id="elio:KO353_00190"/>
<name>A0A975YKU2_9PROT</name>
<evidence type="ECO:0000256" key="3">
    <source>
        <dbReference type="PROSITE-ProRule" id="PRU00339"/>
    </source>
</evidence>
<feature type="chain" id="PRO_5037702416" evidence="4">
    <location>
        <begin position="22"/>
        <end position="582"/>
    </location>
</feature>
<dbReference type="SMART" id="SM00028">
    <property type="entry name" value="TPR"/>
    <property type="match status" value="7"/>
</dbReference>
<dbReference type="Proteomes" id="UP000694001">
    <property type="component" value="Chromosome"/>
</dbReference>
<accession>A0A975YKU2</accession>
<keyword evidence="4" id="KW-0732">Signal</keyword>
<evidence type="ECO:0000313" key="6">
    <source>
        <dbReference type="Proteomes" id="UP000694001"/>
    </source>
</evidence>
<protein>
    <submittedName>
        <fullName evidence="5">Tetratricopeptide repeat protein</fullName>
    </submittedName>
</protein>
<sequence length="582" mass="63239">MRRLAILPLALLAACASGAPAAPGPGDGTTPRTAGNFRPTGAFGAYLAGRFAASEMDTAVAAEQFGRALAADPNNPELLQRAFLATLADGRDATALARRVLQHDPQALLATLDIVVEEAKSGRFDRAESRLRALPRQGAGQFLQPLLLAWSQVGRNQPEAALATLRPLTEGVRFRGTFALHAGLIADLAGRPAEADRFFRLALAEAGGQSLRLVEILAGFEARQGRADQARWLLAQFSAGSDDVAMVEAALAADLSRRTVRDAREGMAEALLGLAGALRQQEASEFALLLLRLALELRPEFGPATIMLADLLEGDRRYEQASAVLATVRPDSPYAAMAQLRAAVLLDRLDRTAEALAALENLASAHPNRPEPYARMGDILRARSRFAEAARAYDRAIARLGPPERRHWTLYYARGIAHERAKDWPQAERDFLTALDLSPDQPYVLNYLGYSWVEQGRELERARAMIERAVELRPNDGHIVDSLGWVLFKLGDHRAAVRWLERAVELEPRDAVINDHLGDAYWAVGRHAEARFQWRRALTLGPEPAEIPKIEAKLRDGLPVPPAAVAVAPPAAASGEPPAATR</sequence>
<gene>
    <name evidence="5" type="ORF">KO353_00190</name>
</gene>
<dbReference type="InterPro" id="IPR019734">
    <property type="entry name" value="TPR_rpt"/>
</dbReference>
<dbReference type="AlphaFoldDB" id="A0A975YKU2"/>
<evidence type="ECO:0000256" key="1">
    <source>
        <dbReference type="ARBA" id="ARBA00022737"/>
    </source>
</evidence>
<keyword evidence="6" id="KW-1185">Reference proteome</keyword>
<keyword evidence="2 3" id="KW-0802">TPR repeat</keyword>